<accession>A0AAV6YJL5</accession>
<evidence type="ECO:0000313" key="3">
    <source>
        <dbReference type="Proteomes" id="UP000824782"/>
    </source>
</evidence>
<evidence type="ECO:0000313" key="2">
    <source>
        <dbReference type="EMBL" id="KAG8535397.1"/>
    </source>
</evidence>
<comment type="caution">
    <text evidence="2">The sequence shown here is derived from an EMBL/GenBank/DDBJ whole genome shotgun (WGS) entry which is preliminary data.</text>
</comment>
<dbReference type="SUPFAM" id="SSF48065">
    <property type="entry name" value="DBL homology domain (DH-domain)"/>
    <property type="match status" value="1"/>
</dbReference>
<evidence type="ECO:0000259" key="1">
    <source>
        <dbReference type="PROSITE" id="PS50010"/>
    </source>
</evidence>
<dbReference type="SMART" id="SM00325">
    <property type="entry name" value="RhoGEF"/>
    <property type="match status" value="1"/>
</dbReference>
<dbReference type="PROSITE" id="PS50010">
    <property type="entry name" value="DH_2"/>
    <property type="match status" value="1"/>
</dbReference>
<dbReference type="InterPro" id="IPR000219">
    <property type="entry name" value="DH_dom"/>
</dbReference>
<name>A0AAV6YJL5_ENGPU</name>
<dbReference type="AlphaFoldDB" id="A0AAV6YJL5"/>
<dbReference type="Pfam" id="PF00621">
    <property type="entry name" value="RhoGEF"/>
    <property type="match status" value="1"/>
</dbReference>
<organism evidence="2 3">
    <name type="scientific">Engystomops pustulosus</name>
    <name type="common">Tungara frog</name>
    <name type="synonym">Physalaemus pustulosus</name>
    <dbReference type="NCBI Taxonomy" id="76066"/>
    <lineage>
        <taxon>Eukaryota</taxon>
        <taxon>Metazoa</taxon>
        <taxon>Chordata</taxon>
        <taxon>Craniata</taxon>
        <taxon>Vertebrata</taxon>
        <taxon>Euteleostomi</taxon>
        <taxon>Amphibia</taxon>
        <taxon>Batrachia</taxon>
        <taxon>Anura</taxon>
        <taxon>Neobatrachia</taxon>
        <taxon>Hyloidea</taxon>
        <taxon>Leptodactylidae</taxon>
        <taxon>Leiuperinae</taxon>
        <taxon>Engystomops</taxon>
    </lineage>
</organism>
<gene>
    <name evidence="2" type="ORF">GDO81_028634</name>
</gene>
<protein>
    <recommendedName>
        <fullName evidence="1">DH domain-containing protein</fullName>
    </recommendedName>
</protein>
<feature type="domain" description="DH" evidence="1">
    <location>
        <begin position="1"/>
        <end position="125"/>
    </location>
</feature>
<dbReference type="GO" id="GO:0005085">
    <property type="term" value="F:guanyl-nucleotide exchange factor activity"/>
    <property type="evidence" value="ECO:0007669"/>
    <property type="project" value="InterPro"/>
</dbReference>
<dbReference type="InterPro" id="IPR047271">
    <property type="entry name" value="Ephexin-like"/>
</dbReference>
<dbReference type="Gene3D" id="1.20.900.10">
    <property type="entry name" value="Dbl homology (DH) domain"/>
    <property type="match status" value="1"/>
</dbReference>
<dbReference type="PANTHER" id="PTHR12845">
    <property type="entry name" value="GUANINE NUCLEOTIDE EXCHANGE FACTOR"/>
    <property type="match status" value="1"/>
</dbReference>
<reference evidence="2" key="1">
    <citation type="thesis" date="2020" institute="ProQuest LLC" country="789 East Eisenhower Parkway, Ann Arbor, MI, USA">
        <title>Comparative Genomics and Chromosome Evolution.</title>
        <authorList>
            <person name="Mudd A.B."/>
        </authorList>
    </citation>
    <scope>NUCLEOTIDE SEQUENCE</scope>
    <source>
        <strain evidence="2">237g6f4</strain>
        <tissue evidence="2">Blood</tissue>
    </source>
</reference>
<sequence length="178" mass="20619">MELEERVDEDVVISDVCDIILQHATHHFSVYIDYVRNQVYQEKTYSQLMEKNPHFHAVLCRLQELPQCQRLPFMSFLLLPFQRITRIKMLIENILKRTEEGSEGEENASKALDVVSKIIQECNREVGRMKQTEELIHISSKIEFDKIKVGVALCRDVIFSWVRPCAVMSSSHGCGPVP</sequence>
<proteinExistence type="predicted"/>
<keyword evidence="3" id="KW-1185">Reference proteome</keyword>
<dbReference type="Proteomes" id="UP000824782">
    <property type="component" value="Unassembled WGS sequence"/>
</dbReference>
<dbReference type="InterPro" id="IPR035899">
    <property type="entry name" value="DBL_dom_sf"/>
</dbReference>
<dbReference type="EMBL" id="WNYA01068041">
    <property type="protein sequence ID" value="KAG8535397.1"/>
    <property type="molecule type" value="Genomic_DNA"/>
</dbReference>
<dbReference type="PANTHER" id="PTHR12845:SF7">
    <property type="entry name" value="RHO GUANINE NUCLEOTIDE EXCHANGE FACTOR 15"/>
    <property type="match status" value="1"/>
</dbReference>